<feature type="signal peptide" evidence="1">
    <location>
        <begin position="1"/>
        <end position="32"/>
    </location>
</feature>
<dbReference type="Proteomes" id="UP000325372">
    <property type="component" value="Unassembled WGS sequence"/>
</dbReference>
<evidence type="ECO:0000313" key="3">
    <source>
        <dbReference type="Proteomes" id="UP000325372"/>
    </source>
</evidence>
<protein>
    <submittedName>
        <fullName evidence="2">Tetratricopeptide repeat protein</fullName>
    </submittedName>
</protein>
<dbReference type="EMBL" id="VYXP01000006">
    <property type="protein sequence ID" value="KAA9130780.1"/>
    <property type="molecule type" value="Genomic_DNA"/>
</dbReference>
<dbReference type="Pfam" id="PF13432">
    <property type="entry name" value="TPR_16"/>
    <property type="match status" value="3"/>
</dbReference>
<name>A0A5N0T6Z6_9GAMM</name>
<dbReference type="InterPro" id="IPR011990">
    <property type="entry name" value="TPR-like_helical_dom_sf"/>
</dbReference>
<feature type="chain" id="PRO_5024349297" evidence="1">
    <location>
        <begin position="33"/>
        <end position="429"/>
    </location>
</feature>
<organism evidence="2 3">
    <name type="scientific">Marinihelvus fidelis</name>
    <dbReference type="NCBI Taxonomy" id="2613842"/>
    <lineage>
        <taxon>Bacteria</taxon>
        <taxon>Pseudomonadati</taxon>
        <taxon>Pseudomonadota</taxon>
        <taxon>Gammaproteobacteria</taxon>
        <taxon>Chromatiales</taxon>
        <taxon>Wenzhouxiangellaceae</taxon>
        <taxon>Marinihelvus</taxon>
    </lineage>
</organism>
<dbReference type="AlphaFoldDB" id="A0A5N0T6Z6"/>
<keyword evidence="1" id="KW-0732">Signal</keyword>
<evidence type="ECO:0000313" key="2">
    <source>
        <dbReference type="EMBL" id="KAA9130780.1"/>
    </source>
</evidence>
<accession>A0A5N0T6Z6</accession>
<evidence type="ECO:0000256" key="1">
    <source>
        <dbReference type="SAM" id="SignalP"/>
    </source>
</evidence>
<dbReference type="PANTHER" id="PTHR12558">
    <property type="entry name" value="CELL DIVISION CYCLE 16,23,27"/>
    <property type="match status" value="1"/>
</dbReference>
<keyword evidence="3" id="KW-1185">Reference proteome</keyword>
<dbReference type="RefSeq" id="WP_150864418.1">
    <property type="nucleotide sequence ID" value="NZ_VYXP01000006.1"/>
</dbReference>
<proteinExistence type="predicted"/>
<dbReference type="PANTHER" id="PTHR12558:SF44">
    <property type="entry name" value="TETRATRICOPEPTIDE REPEAT-CONTAINING PROTEIN"/>
    <property type="match status" value="1"/>
</dbReference>
<dbReference type="Gene3D" id="1.25.40.10">
    <property type="entry name" value="Tetratricopeptide repeat domain"/>
    <property type="match status" value="3"/>
</dbReference>
<dbReference type="GO" id="GO:0051301">
    <property type="term" value="P:cell division"/>
    <property type="evidence" value="ECO:0007669"/>
    <property type="project" value="TreeGrafter"/>
</dbReference>
<gene>
    <name evidence="2" type="ORF">F3N42_10425</name>
</gene>
<dbReference type="SUPFAM" id="SSF48452">
    <property type="entry name" value="TPR-like"/>
    <property type="match status" value="2"/>
</dbReference>
<comment type="caution">
    <text evidence="2">The sequence shown here is derived from an EMBL/GenBank/DDBJ whole genome shotgun (WGS) entry which is preliminary data.</text>
</comment>
<reference evidence="2 3" key="1">
    <citation type="submission" date="2019-09" db="EMBL/GenBank/DDBJ databases">
        <title>Wenzhouxiangella sp. Genome sequencing and assembly.</title>
        <authorList>
            <person name="Zhang R."/>
        </authorList>
    </citation>
    <scope>NUCLEOTIDE SEQUENCE [LARGE SCALE GENOMIC DNA]</scope>
    <source>
        <strain evidence="2 3">W260</strain>
    </source>
</reference>
<sequence length="429" mass="48162">MSNTTTRIATRFTPLTALLVALAAVPAGPAQAQVGACGEKRDVQQGALNEQTYRQLEQAYELVGEERYNDAYEIFTRLKGRANGDYVQSILSQALGQTEWARGNYDAALREMERAVELNGLPDETHYALMYQIAQLYFMQERLDDALAALDLWFCKVPEEKRVDTAYVLKASILAQKEDWGGVVEAIDQAISLGDAPREDWYRLKLAALFELERYPEAAETLEILVAGWPDKKDYWLQLSNIYIQLQDNAKALSVSALAYRRGMMTTQADILLLANLYAMQDVPYKAAQVLQKGLEDGIVEGSERYWTLAGDTWYSAEEFDRALGAFQQAGAAADDGEIDLRRGYLLVDMERWDEASQALSNALEKGGLNDTETGRAYLMLGMTQFNLGNYDQASTNWGRAGRYDSTRDAAQQWMNHLRQERARQAAAS</sequence>